<comment type="caution">
    <text evidence="1">The sequence shown here is derived from an EMBL/GenBank/DDBJ whole genome shotgun (WGS) entry which is preliminary data.</text>
</comment>
<dbReference type="PIRSF" id="PIRSF000440">
    <property type="entry name" value="CAT"/>
    <property type="match status" value="1"/>
</dbReference>
<dbReference type="PANTHER" id="PTHR38474">
    <property type="entry name" value="SLR0299 PROTEIN"/>
    <property type="match status" value="1"/>
</dbReference>
<dbReference type="PANTHER" id="PTHR38474:SF1">
    <property type="entry name" value="SLR0299 PROTEIN"/>
    <property type="match status" value="1"/>
</dbReference>
<dbReference type="Gene3D" id="3.30.559.10">
    <property type="entry name" value="Chloramphenicol acetyltransferase-like domain"/>
    <property type="match status" value="1"/>
</dbReference>
<dbReference type="Pfam" id="PF00302">
    <property type="entry name" value="CAT"/>
    <property type="match status" value="1"/>
</dbReference>
<dbReference type="InterPro" id="IPR023213">
    <property type="entry name" value="CAT-like_dom_sf"/>
</dbReference>
<name>A0ABU1ELH2_9FLAO</name>
<accession>A0ABU1ELH2</accession>
<keyword evidence="2" id="KW-1185">Reference proteome</keyword>
<dbReference type="RefSeq" id="WP_309560130.1">
    <property type="nucleotide sequence ID" value="NZ_JAVJIU010000001.1"/>
</dbReference>
<dbReference type="SUPFAM" id="SSF52777">
    <property type="entry name" value="CoA-dependent acyltransferases"/>
    <property type="match status" value="1"/>
</dbReference>
<evidence type="ECO:0000313" key="1">
    <source>
        <dbReference type="EMBL" id="MDR5589233.1"/>
    </source>
</evidence>
<dbReference type="Proteomes" id="UP001257234">
    <property type="component" value="Unassembled WGS sequence"/>
</dbReference>
<proteinExistence type="predicted"/>
<reference evidence="2" key="1">
    <citation type="submission" date="2023-07" db="EMBL/GenBank/DDBJ databases">
        <title>Christiangramia sp. SM2212., a novel bacterium of the family Flavobacteriaceae isolated from the sea sediment.</title>
        <authorList>
            <person name="Wang J."/>
            <person name="Zhang X."/>
        </authorList>
    </citation>
    <scope>NUCLEOTIDE SEQUENCE [LARGE SCALE GENOMIC DNA]</scope>
    <source>
        <strain evidence="2">SM2212</strain>
    </source>
</reference>
<evidence type="ECO:0000313" key="2">
    <source>
        <dbReference type="Proteomes" id="UP001257234"/>
    </source>
</evidence>
<sequence>MKTELDISTWNRKEHFNFFTQFEEPFFGLTVDVDCTLAYKKCKNENISFFLYYLYLASKTVNSIESFRYRIENNKVFIYDKINASATISREDKTFGFSNIAHNDDLSKFLENAGKEIERIRSGSGLMLDEVRLDEVHYSALPWVKFTSLSHSRSFQKGDSCPKISFGKITTENGKKMMPVSIHVHHALMDGYHLGLFVEKFQKLLNS</sequence>
<dbReference type="InterPro" id="IPR001707">
    <property type="entry name" value="Cmp_AcTrfase"/>
</dbReference>
<dbReference type="SMART" id="SM01059">
    <property type="entry name" value="CAT"/>
    <property type="match status" value="1"/>
</dbReference>
<dbReference type="EMBL" id="JAVJIU010000001">
    <property type="protein sequence ID" value="MDR5589233.1"/>
    <property type="molecule type" value="Genomic_DNA"/>
</dbReference>
<organism evidence="1 2">
    <name type="scientific">Christiangramia sediminicola</name>
    <dbReference type="NCBI Taxonomy" id="3073267"/>
    <lineage>
        <taxon>Bacteria</taxon>
        <taxon>Pseudomonadati</taxon>
        <taxon>Bacteroidota</taxon>
        <taxon>Flavobacteriia</taxon>
        <taxon>Flavobacteriales</taxon>
        <taxon>Flavobacteriaceae</taxon>
        <taxon>Christiangramia</taxon>
    </lineage>
</organism>
<gene>
    <name evidence="1" type="ORF">RE431_01170</name>
</gene>
<protein>
    <submittedName>
        <fullName evidence="1">Chloramphenicol acetyltransferase</fullName>
    </submittedName>
</protein>